<comment type="similarity">
    <text evidence="2">Belongs to the kiwellin family.</text>
</comment>
<sequence length="139" mass="14814">MLQGRRDVPPVQVLSAGDSSHAGPHDARLLVSFVEGGDGGGPAECDGKYHSDNQMLAALSSGWYDNGSRCNKNIRIVANGRTVLAKVVDECDSVIGCEAEVNFEQPCPNDVVNASPAVWKTLAIPELEIGDYEITWSDA</sequence>
<evidence type="ECO:0000313" key="6">
    <source>
        <dbReference type="EMBL" id="WOL07078.1"/>
    </source>
</evidence>
<dbReference type="InterPro" id="IPR039271">
    <property type="entry name" value="Kiwellin-like"/>
</dbReference>
<evidence type="ECO:0000256" key="2">
    <source>
        <dbReference type="ARBA" id="ARBA00005592"/>
    </source>
</evidence>
<proteinExistence type="inferred from homology"/>
<evidence type="ECO:0000256" key="1">
    <source>
        <dbReference type="ARBA" id="ARBA00004613"/>
    </source>
</evidence>
<dbReference type="InterPro" id="IPR036908">
    <property type="entry name" value="RlpA-like_sf"/>
</dbReference>
<dbReference type="Gene3D" id="2.40.40.10">
    <property type="entry name" value="RlpA-like domain"/>
    <property type="match status" value="1"/>
</dbReference>
<dbReference type="SUPFAM" id="SSF50685">
    <property type="entry name" value="Barwin-like endoglucanases"/>
    <property type="match status" value="1"/>
</dbReference>
<dbReference type="CDD" id="cd22270">
    <property type="entry name" value="DPBB_kiwellin-like"/>
    <property type="match status" value="1"/>
</dbReference>
<dbReference type="PANTHER" id="PTHR33191">
    <property type="entry name" value="RIPENING-RELATED PROTEIN 2-RELATED"/>
    <property type="match status" value="1"/>
</dbReference>
<evidence type="ECO:0000256" key="5">
    <source>
        <dbReference type="SAM" id="MobiDB-lite"/>
    </source>
</evidence>
<dbReference type="AlphaFoldDB" id="A0AAQ3QFA9"/>
<keyword evidence="7" id="KW-1185">Reference proteome</keyword>
<keyword evidence="3" id="KW-0964">Secreted</keyword>
<feature type="region of interest" description="Disordered" evidence="5">
    <location>
        <begin position="1"/>
        <end position="23"/>
    </location>
</feature>
<evidence type="ECO:0000256" key="4">
    <source>
        <dbReference type="ARBA" id="ARBA00022729"/>
    </source>
</evidence>
<dbReference type="GO" id="GO:0005576">
    <property type="term" value="C:extracellular region"/>
    <property type="evidence" value="ECO:0007669"/>
    <property type="project" value="UniProtKB-SubCell"/>
</dbReference>
<evidence type="ECO:0000256" key="3">
    <source>
        <dbReference type="ARBA" id="ARBA00022525"/>
    </source>
</evidence>
<keyword evidence="4" id="KW-0732">Signal</keyword>
<name>A0AAQ3QFA9_9LILI</name>
<dbReference type="Proteomes" id="UP001327560">
    <property type="component" value="Chromosome 5"/>
</dbReference>
<gene>
    <name evidence="6" type="ORF">Cni_G15814</name>
</gene>
<organism evidence="6 7">
    <name type="scientific">Canna indica</name>
    <name type="common">Indian-shot</name>
    <dbReference type="NCBI Taxonomy" id="4628"/>
    <lineage>
        <taxon>Eukaryota</taxon>
        <taxon>Viridiplantae</taxon>
        <taxon>Streptophyta</taxon>
        <taxon>Embryophyta</taxon>
        <taxon>Tracheophyta</taxon>
        <taxon>Spermatophyta</taxon>
        <taxon>Magnoliopsida</taxon>
        <taxon>Liliopsida</taxon>
        <taxon>Zingiberales</taxon>
        <taxon>Cannaceae</taxon>
        <taxon>Canna</taxon>
    </lineage>
</organism>
<evidence type="ECO:0000313" key="7">
    <source>
        <dbReference type="Proteomes" id="UP001327560"/>
    </source>
</evidence>
<dbReference type="PANTHER" id="PTHR33191:SF58">
    <property type="entry name" value="RIPENING-RELATED PROTEIN 1"/>
    <property type="match status" value="1"/>
</dbReference>
<accession>A0AAQ3QFA9</accession>
<comment type="subcellular location">
    <subcellularLocation>
        <location evidence="1">Secreted</location>
    </subcellularLocation>
</comment>
<protein>
    <submittedName>
        <fullName evidence="6">Uncharacterized protein</fullName>
    </submittedName>
</protein>
<reference evidence="6 7" key="1">
    <citation type="submission" date="2023-10" db="EMBL/GenBank/DDBJ databases">
        <title>Chromosome-scale genome assembly provides insights into flower coloration mechanisms of Canna indica.</title>
        <authorList>
            <person name="Li C."/>
        </authorList>
    </citation>
    <scope>NUCLEOTIDE SEQUENCE [LARGE SCALE GENOMIC DNA]</scope>
    <source>
        <tissue evidence="6">Flower</tissue>
    </source>
</reference>
<dbReference type="Pfam" id="PF24300">
    <property type="entry name" value="KWL1"/>
    <property type="match status" value="1"/>
</dbReference>
<dbReference type="EMBL" id="CP136894">
    <property type="protein sequence ID" value="WOL07078.1"/>
    <property type="molecule type" value="Genomic_DNA"/>
</dbReference>